<accession>A0A6J5N9L5</accession>
<feature type="compositionally biased region" description="Basic and acidic residues" evidence="1">
    <location>
        <begin position="85"/>
        <end position="100"/>
    </location>
</feature>
<feature type="compositionally biased region" description="Acidic residues" evidence="1">
    <location>
        <begin position="73"/>
        <end position="84"/>
    </location>
</feature>
<organism evidence="2">
    <name type="scientific">uncultured Caudovirales phage</name>
    <dbReference type="NCBI Taxonomy" id="2100421"/>
    <lineage>
        <taxon>Viruses</taxon>
        <taxon>Duplodnaviria</taxon>
        <taxon>Heunggongvirae</taxon>
        <taxon>Uroviricota</taxon>
        <taxon>Caudoviricetes</taxon>
        <taxon>Peduoviridae</taxon>
        <taxon>Maltschvirus</taxon>
        <taxon>Maltschvirus maltsch</taxon>
    </lineage>
</organism>
<dbReference type="EMBL" id="LR796637">
    <property type="protein sequence ID" value="CAB4155799.1"/>
    <property type="molecule type" value="Genomic_DNA"/>
</dbReference>
<name>A0A6J5N9L5_9CAUD</name>
<proteinExistence type="predicted"/>
<evidence type="ECO:0000313" key="2">
    <source>
        <dbReference type="EMBL" id="CAB4155799.1"/>
    </source>
</evidence>
<feature type="region of interest" description="Disordered" evidence="1">
    <location>
        <begin position="73"/>
        <end position="100"/>
    </location>
</feature>
<gene>
    <name evidence="2" type="ORF">UFOVP655_19</name>
</gene>
<reference evidence="2" key="1">
    <citation type="submission" date="2020-04" db="EMBL/GenBank/DDBJ databases">
        <authorList>
            <person name="Chiriac C."/>
            <person name="Salcher M."/>
            <person name="Ghai R."/>
            <person name="Kavagutti S V."/>
        </authorList>
    </citation>
    <scope>NUCLEOTIDE SEQUENCE</scope>
</reference>
<protein>
    <submittedName>
        <fullName evidence="2">Uncharacterized protein</fullName>
    </submittedName>
</protein>
<sequence>MDEEQKKPSAIDNALADIARVAFLDPAICTGWVLVAEWTDGTANGFWTTTFADDQQPDWRQKGLLHHAIDTWGEENLYDDDEPEDSSREGETRTPEETDD</sequence>
<evidence type="ECO:0000256" key="1">
    <source>
        <dbReference type="SAM" id="MobiDB-lite"/>
    </source>
</evidence>